<sequence>MSCSPHPWLTQLRTERRVKYDLDAPHPRGAILISEQHLKDPQQCPKALQSQLSLLGALLYRLVCVKNGSELKLMGSFTKDTIWRMGAEIQKCRGIYCSVFLLTISKYNDLLEPIKEQETRLCMVLVPGTEELRPNPNAQLQLGSELTPEHQKLLQIRQMSSVVKECSVLGAVQSHSRKPPGREITTVKAENINDSKTNRLIAYGILSQKPQVSNGFSFNTGRDIRMISTEIGVITLQDGNVGARAVSSPRPAAALASGFEQSRFLQHLEE</sequence>
<proteinExistence type="predicted"/>
<reference evidence="1 2" key="1">
    <citation type="submission" date="2018-07" db="EMBL/GenBank/DDBJ databases">
        <title>A high quality draft genome assembly of the barn swallow (H. rustica rustica).</title>
        <authorList>
            <person name="Formenti G."/>
            <person name="Chiara M."/>
            <person name="Poveda L."/>
            <person name="Francoijs K.-J."/>
            <person name="Bonisoli-Alquati A."/>
            <person name="Canova L."/>
            <person name="Gianfranceschi L."/>
            <person name="Horner D.S."/>
            <person name="Saino N."/>
        </authorList>
    </citation>
    <scope>NUCLEOTIDE SEQUENCE [LARGE SCALE GENOMIC DNA]</scope>
    <source>
        <strain evidence="1">Chelidonia</strain>
        <tissue evidence="1">Blood</tissue>
    </source>
</reference>
<dbReference type="AlphaFoldDB" id="A0A3M0K739"/>
<evidence type="ECO:0000313" key="1">
    <source>
        <dbReference type="EMBL" id="RMC08968.1"/>
    </source>
</evidence>
<accession>A0A3M0K739</accession>
<dbReference type="Proteomes" id="UP000269221">
    <property type="component" value="Unassembled WGS sequence"/>
</dbReference>
<name>A0A3M0K739_HIRRU</name>
<keyword evidence="2" id="KW-1185">Reference proteome</keyword>
<organism evidence="1 2">
    <name type="scientific">Hirundo rustica rustica</name>
    <dbReference type="NCBI Taxonomy" id="333673"/>
    <lineage>
        <taxon>Eukaryota</taxon>
        <taxon>Metazoa</taxon>
        <taxon>Chordata</taxon>
        <taxon>Craniata</taxon>
        <taxon>Vertebrata</taxon>
        <taxon>Euteleostomi</taxon>
        <taxon>Archelosauria</taxon>
        <taxon>Archosauria</taxon>
        <taxon>Dinosauria</taxon>
        <taxon>Saurischia</taxon>
        <taxon>Theropoda</taxon>
        <taxon>Coelurosauria</taxon>
        <taxon>Aves</taxon>
        <taxon>Neognathae</taxon>
        <taxon>Neoaves</taxon>
        <taxon>Telluraves</taxon>
        <taxon>Australaves</taxon>
        <taxon>Passeriformes</taxon>
        <taxon>Sylvioidea</taxon>
        <taxon>Hirundinidae</taxon>
        <taxon>Hirundo</taxon>
    </lineage>
</organism>
<comment type="caution">
    <text evidence="1">The sequence shown here is derived from an EMBL/GenBank/DDBJ whole genome shotgun (WGS) entry which is preliminary data.</text>
</comment>
<evidence type="ECO:0000313" key="2">
    <source>
        <dbReference type="Proteomes" id="UP000269221"/>
    </source>
</evidence>
<protein>
    <submittedName>
        <fullName evidence="1">Uncharacterized protein</fullName>
    </submittedName>
</protein>
<dbReference type="EMBL" id="QRBI01000116">
    <property type="protein sequence ID" value="RMC08968.1"/>
    <property type="molecule type" value="Genomic_DNA"/>
</dbReference>
<gene>
    <name evidence="1" type="ORF">DUI87_13964</name>
</gene>